<dbReference type="EMBL" id="AP025730">
    <property type="protein sequence ID" value="BDI07036.1"/>
    <property type="molecule type" value="Genomic_DNA"/>
</dbReference>
<reference evidence="5" key="1">
    <citation type="submission" date="2022-04" db="EMBL/GenBank/DDBJ databases">
        <title>Whole genome sequence of Sphaerotilus sp. FB-5.</title>
        <authorList>
            <person name="Takeda M."/>
            <person name="Narihara S."/>
            <person name="Akimoto M."/>
            <person name="Akimoto R."/>
            <person name="Nishiyashiki S."/>
            <person name="Murakami T."/>
        </authorList>
    </citation>
    <scope>NUCLEOTIDE SEQUENCE</scope>
    <source>
        <strain evidence="5">FB-5</strain>
    </source>
</reference>
<dbReference type="InterPro" id="IPR036388">
    <property type="entry name" value="WH-like_DNA-bd_sf"/>
</dbReference>
<name>A0ABM7YR39_9BURK</name>
<proteinExistence type="predicted"/>
<dbReference type="InterPro" id="IPR036390">
    <property type="entry name" value="WH_DNA-bd_sf"/>
</dbReference>
<evidence type="ECO:0000256" key="3">
    <source>
        <dbReference type="ARBA" id="ARBA00023163"/>
    </source>
</evidence>
<dbReference type="InterPro" id="IPR050679">
    <property type="entry name" value="Bact_HTH_transcr_reg"/>
</dbReference>
<keyword evidence="2" id="KW-0238">DNA-binding</keyword>
<dbReference type="Gene3D" id="1.10.10.10">
    <property type="entry name" value="Winged helix-like DNA-binding domain superfamily/Winged helix DNA-binding domain"/>
    <property type="match status" value="1"/>
</dbReference>
<dbReference type="PROSITE" id="PS50949">
    <property type="entry name" value="HTH_GNTR"/>
    <property type="match status" value="1"/>
</dbReference>
<dbReference type="RefSeq" id="WP_251970262.1">
    <property type="nucleotide sequence ID" value="NZ_AP025730.1"/>
</dbReference>
<evidence type="ECO:0000313" key="6">
    <source>
        <dbReference type="Proteomes" id="UP001057498"/>
    </source>
</evidence>
<keyword evidence="1" id="KW-0805">Transcription regulation</keyword>
<dbReference type="SMART" id="SM00345">
    <property type="entry name" value="HTH_GNTR"/>
    <property type="match status" value="1"/>
</dbReference>
<feature type="domain" description="HTH gntR-type" evidence="4">
    <location>
        <begin position="14"/>
        <end position="81"/>
    </location>
</feature>
<dbReference type="InterPro" id="IPR000524">
    <property type="entry name" value="Tscrpt_reg_HTH_GntR"/>
</dbReference>
<dbReference type="SUPFAM" id="SSF46785">
    <property type="entry name" value="Winged helix' DNA-binding domain"/>
    <property type="match status" value="1"/>
</dbReference>
<dbReference type="PANTHER" id="PTHR44846:SF1">
    <property type="entry name" value="MANNOSYL-D-GLYCERATE TRANSPORT_METABOLISM SYSTEM REPRESSOR MNGR-RELATED"/>
    <property type="match status" value="1"/>
</dbReference>
<evidence type="ECO:0000256" key="1">
    <source>
        <dbReference type="ARBA" id="ARBA00023015"/>
    </source>
</evidence>
<gene>
    <name evidence="5" type="ORF">CATMQ487_40060</name>
</gene>
<evidence type="ECO:0000259" key="4">
    <source>
        <dbReference type="PROSITE" id="PS50949"/>
    </source>
</evidence>
<dbReference type="Pfam" id="PF00392">
    <property type="entry name" value="GntR"/>
    <property type="match status" value="1"/>
</dbReference>
<dbReference type="PANTHER" id="PTHR44846">
    <property type="entry name" value="MANNOSYL-D-GLYCERATE TRANSPORT/METABOLISM SYSTEM REPRESSOR MNGR-RELATED"/>
    <property type="match status" value="1"/>
</dbReference>
<keyword evidence="6" id="KW-1185">Reference proteome</keyword>
<keyword evidence="3" id="KW-0804">Transcription</keyword>
<evidence type="ECO:0000313" key="5">
    <source>
        <dbReference type="EMBL" id="BDI07036.1"/>
    </source>
</evidence>
<evidence type="ECO:0000256" key="2">
    <source>
        <dbReference type="ARBA" id="ARBA00023125"/>
    </source>
</evidence>
<accession>A0ABM7YR39</accession>
<protein>
    <recommendedName>
        <fullName evidence="4">HTH gntR-type domain-containing protein</fullName>
    </recommendedName>
</protein>
<dbReference type="PRINTS" id="PR00035">
    <property type="entry name" value="HTHGNTR"/>
</dbReference>
<organism evidence="5 6">
    <name type="scientific">Sphaerotilus microaerophilus</name>
    <dbReference type="NCBI Taxonomy" id="2914710"/>
    <lineage>
        <taxon>Bacteria</taxon>
        <taxon>Pseudomonadati</taxon>
        <taxon>Pseudomonadota</taxon>
        <taxon>Betaproteobacteria</taxon>
        <taxon>Burkholderiales</taxon>
        <taxon>Sphaerotilaceae</taxon>
        <taxon>Sphaerotilus</taxon>
    </lineage>
</organism>
<dbReference type="Proteomes" id="UP001057498">
    <property type="component" value="Chromosome"/>
</dbReference>
<sequence>MDQIRQTIDRNSTVRLYSQIKQILVGELRNANGSDAPVLTEAGLIKRFHVSRAPVRQALAELVESGYVVRHRAKGTFPVQGLNVHLPPAMELGGG</sequence>